<accession>A0A1T4T8Y6</accession>
<evidence type="ECO:0000313" key="3">
    <source>
        <dbReference type="Proteomes" id="UP000190637"/>
    </source>
</evidence>
<keyword evidence="1" id="KW-0472">Membrane</keyword>
<dbReference type="PROSITE" id="PS51257">
    <property type="entry name" value="PROKAR_LIPOPROTEIN"/>
    <property type="match status" value="1"/>
</dbReference>
<keyword evidence="3" id="KW-1185">Reference proteome</keyword>
<keyword evidence="1" id="KW-0812">Transmembrane</keyword>
<feature type="transmembrane region" description="Helical" evidence="1">
    <location>
        <begin position="12"/>
        <end position="33"/>
    </location>
</feature>
<evidence type="ECO:0000256" key="1">
    <source>
        <dbReference type="SAM" id="Phobius"/>
    </source>
</evidence>
<evidence type="ECO:0000313" key="2">
    <source>
        <dbReference type="EMBL" id="SKA36618.1"/>
    </source>
</evidence>
<dbReference type="AlphaFoldDB" id="A0A1T4T8Y6"/>
<organism evidence="2 3">
    <name type="scientific">Marinactinospora thermotolerans DSM 45154</name>
    <dbReference type="NCBI Taxonomy" id="1122192"/>
    <lineage>
        <taxon>Bacteria</taxon>
        <taxon>Bacillati</taxon>
        <taxon>Actinomycetota</taxon>
        <taxon>Actinomycetes</taxon>
        <taxon>Streptosporangiales</taxon>
        <taxon>Nocardiopsidaceae</taxon>
        <taxon>Marinactinospora</taxon>
    </lineage>
</organism>
<keyword evidence="1" id="KW-1133">Transmembrane helix</keyword>
<reference evidence="2 3" key="1">
    <citation type="submission" date="2017-02" db="EMBL/GenBank/DDBJ databases">
        <authorList>
            <person name="Peterson S.W."/>
        </authorList>
    </citation>
    <scope>NUCLEOTIDE SEQUENCE [LARGE SCALE GENOMIC DNA]</scope>
    <source>
        <strain evidence="2 3">DSM 45154</strain>
    </source>
</reference>
<proteinExistence type="predicted"/>
<sequence>MSGQEERTATWALVLAIIGGFLACFFILFLLLVEERAVGGSTMVTVHNGQACPGPGRDPGWFDYVRTLARSA</sequence>
<dbReference type="EMBL" id="FUWS01000016">
    <property type="protein sequence ID" value="SKA36618.1"/>
    <property type="molecule type" value="Genomic_DNA"/>
</dbReference>
<dbReference type="STRING" id="1122192.SAMN02745673_04613"/>
<protein>
    <submittedName>
        <fullName evidence="2">Uncharacterized protein</fullName>
    </submittedName>
</protein>
<name>A0A1T4T8Y6_9ACTN</name>
<dbReference type="RefSeq" id="WP_078763836.1">
    <property type="nucleotide sequence ID" value="NZ_FUWS01000016.1"/>
</dbReference>
<gene>
    <name evidence="2" type="ORF">SAMN02745673_04613</name>
</gene>
<dbReference type="Proteomes" id="UP000190637">
    <property type="component" value="Unassembled WGS sequence"/>
</dbReference>